<name>A0A176X6E0_AGRTU</name>
<reference evidence="2 3" key="1">
    <citation type="submission" date="2016-05" db="EMBL/GenBank/DDBJ databases">
        <authorList>
            <person name="Lavstsen T."/>
            <person name="Jespersen J.S."/>
        </authorList>
    </citation>
    <scope>NUCLEOTIDE SEQUENCE [LARGE SCALE GENOMIC DNA]</scope>
    <source>
        <strain evidence="2 3">KCJ1736</strain>
    </source>
</reference>
<dbReference type="Pfam" id="PF03473">
    <property type="entry name" value="MOSC"/>
    <property type="match status" value="1"/>
</dbReference>
<dbReference type="PROSITE" id="PS51340">
    <property type="entry name" value="MOSC"/>
    <property type="match status" value="1"/>
</dbReference>
<dbReference type="InterPro" id="IPR005302">
    <property type="entry name" value="MoCF_Sase_C"/>
</dbReference>
<protein>
    <submittedName>
        <fullName evidence="2">Molybdenum cofactor biosysynthesis protein</fullName>
    </submittedName>
</protein>
<sequence>MKREGQSMKIRAVCRGEATSLPGKTTKTGIFKHAVQGPVMVDAQGIVSDAVCNRKHHGGPDQAIYVMGSADLDFWSHSLGYAVEPGFFGENLVIDDVDSAELHVGDKFKANEVVLEVTAARIPCATLSGRIGDTDFAPRFRHAGHPGFYCRVLSGGMLAAGEEIAFEAYQGTKLAIPTILQRFRPLRLSVSERAAYLETPLARRFRAMLEV</sequence>
<dbReference type="SUPFAM" id="SSF50800">
    <property type="entry name" value="PK beta-barrel domain-like"/>
    <property type="match status" value="1"/>
</dbReference>
<evidence type="ECO:0000259" key="1">
    <source>
        <dbReference type="PROSITE" id="PS51340"/>
    </source>
</evidence>
<dbReference type="RefSeq" id="WP_063949338.1">
    <property type="nucleotide sequence ID" value="NZ_LXPS01000022.1"/>
</dbReference>
<organism evidence="2 3">
    <name type="scientific">Agrobacterium tumefaciens</name>
    <dbReference type="NCBI Taxonomy" id="358"/>
    <lineage>
        <taxon>Bacteria</taxon>
        <taxon>Pseudomonadati</taxon>
        <taxon>Pseudomonadota</taxon>
        <taxon>Alphaproteobacteria</taxon>
        <taxon>Hyphomicrobiales</taxon>
        <taxon>Rhizobiaceae</taxon>
        <taxon>Rhizobium/Agrobacterium group</taxon>
        <taxon>Agrobacterium</taxon>
        <taxon>Agrobacterium tumefaciens complex</taxon>
    </lineage>
</organism>
<accession>A0A176X6E0</accession>
<comment type="caution">
    <text evidence="2">The sequence shown here is derived from an EMBL/GenBank/DDBJ whole genome shotgun (WGS) entry which is preliminary data.</text>
</comment>
<dbReference type="GO" id="GO:0003824">
    <property type="term" value="F:catalytic activity"/>
    <property type="evidence" value="ECO:0007669"/>
    <property type="project" value="InterPro"/>
</dbReference>
<evidence type="ECO:0000313" key="2">
    <source>
        <dbReference type="EMBL" id="OAE43309.1"/>
    </source>
</evidence>
<dbReference type="PANTHER" id="PTHR30212">
    <property type="entry name" value="PROTEIN YIIM"/>
    <property type="match status" value="1"/>
</dbReference>
<dbReference type="Gene3D" id="2.40.33.20">
    <property type="entry name" value="PK beta-barrel domain-like"/>
    <property type="match status" value="1"/>
</dbReference>
<dbReference type="PANTHER" id="PTHR30212:SF2">
    <property type="entry name" value="PROTEIN YIIM"/>
    <property type="match status" value="1"/>
</dbReference>
<dbReference type="InterPro" id="IPR011037">
    <property type="entry name" value="Pyrv_Knase-like_insert_dom_sf"/>
</dbReference>
<dbReference type="AlphaFoldDB" id="A0A176X6E0"/>
<feature type="domain" description="MOSC" evidence="1">
    <location>
        <begin position="33"/>
        <end position="167"/>
    </location>
</feature>
<gene>
    <name evidence="2" type="ORF">A7J57_03230</name>
</gene>
<dbReference type="InterPro" id="IPR052353">
    <property type="entry name" value="Benzoxazolinone_Detox_Enz"/>
</dbReference>
<dbReference type="Proteomes" id="UP000077098">
    <property type="component" value="Unassembled WGS sequence"/>
</dbReference>
<proteinExistence type="predicted"/>
<dbReference type="EMBL" id="LXPS01000022">
    <property type="protein sequence ID" value="OAE43309.1"/>
    <property type="molecule type" value="Genomic_DNA"/>
</dbReference>
<dbReference type="GO" id="GO:0030170">
    <property type="term" value="F:pyridoxal phosphate binding"/>
    <property type="evidence" value="ECO:0007669"/>
    <property type="project" value="InterPro"/>
</dbReference>
<evidence type="ECO:0000313" key="3">
    <source>
        <dbReference type="Proteomes" id="UP000077098"/>
    </source>
</evidence>
<dbReference type="GO" id="GO:0030151">
    <property type="term" value="F:molybdenum ion binding"/>
    <property type="evidence" value="ECO:0007669"/>
    <property type="project" value="InterPro"/>
</dbReference>